<comment type="caution">
    <text evidence="7">The sequence shown here is derived from an EMBL/GenBank/DDBJ whole genome shotgun (WGS) entry which is preliminary data.</text>
</comment>
<dbReference type="SUPFAM" id="SSF53850">
    <property type="entry name" value="Periplasmic binding protein-like II"/>
    <property type="match status" value="1"/>
</dbReference>
<keyword evidence="3" id="KW-0472">Membrane</keyword>
<dbReference type="Pfam" id="PF01547">
    <property type="entry name" value="SBP_bac_1"/>
    <property type="match status" value="1"/>
</dbReference>
<evidence type="ECO:0000256" key="2">
    <source>
        <dbReference type="ARBA" id="ARBA00022729"/>
    </source>
</evidence>
<organism evidence="7 8">
    <name type="scientific">Oceanobacillus sojae</name>
    <dbReference type="NCBI Taxonomy" id="582851"/>
    <lineage>
        <taxon>Bacteria</taxon>
        <taxon>Bacillati</taxon>
        <taxon>Bacillota</taxon>
        <taxon>Bacilli</taxon>
        <taxon>Bacillales</taxon>
        <taxon>Bacillaceae</taxon>
        <taxon>Oceanobacillus</taxon>
    </lineage>
</organism>
<dbReference type="STRING" id="582851.GCA_900162665_01001"/>
<keyword evidence="1" id="KW-1003">Cell membrane</keyword>
<sequence>MKLKKLFIVLMLLVLILAACSNNNSSSDAAEEEDLDNLTDSGLPIVEEPIELDIFAGKAPATADDWNDVLIWNEYEEMTNINVNWDMVPHEGLSEKRNLALASGDLPDAFHSALIPVPDIFKYGQQGTFIPLNDLIEEHAPNLKSILEEYPEVEKAITFPDGNIYSFPLIYDPEFSALRISEGPWIREDWLEALNMDVPETTDEFYEYLKAVKEGNPSGDESIEEIPFGAQSINGLLTYLKGSFGIGNKGKGHRFIDLDPDGETVRFYPTTENYKEMIEYVHKLYDEGLIEENIFSISPEQFYANAGEGVYGSTYNHSPAELFPGEHRDSFTGGLTLEGPHGDKAFTGISFPSSTTGFVITSQNENPAATARWMDYFYSDEGAELFFMGIEGETFEKTEDGEYEYVEEIRDNPDGLTLDQAVAQYLTWPGGQYPGILMEDYFKGAEGTESSKEAAEKLEPDFIEEVWPSFTYTEEENNTMTSVGADIEKYVTEMTDQFISGQTPLSEWDTYVETLENMGLEQYMEIQQDAYERYLSN</sequence>
<evidence type="ECO:0000256" key="3">
    <source>
        <dbReference type="ARBA" id="ARBA00023136"/>
    </source>
</evidence>
<name>A0A511ZJX3_9BACI</name>
<keyword evidence="5" id="KW-0449">Lipoprotein</keyword>
<dbReference type="PROSITE" id="PS51257">
    <property type="entry name" value="PROKAR_LIPOPROTEIN"/>
    <property type="match status" value="1"/>
</dbReference>
<keyword evidence="2 6" id="KW-0732">Signal</keyword>
<dbReference type="OrthoDB" id="9787283at2"/>
<keyword evidence="8" id="KW-1185">Reference proteome</keyword>
<reference evidence="7 8" key="1">
    <citation type="submission" date="2019-07" db="EMBL/GenBank/DDBJ databases">
        <title>Whole genome shotgun sequence of Oceanobacillus sojae NBRC 105379.</title>
        <authorList>
            <person name="Hosoyama A."/>
            <person name="Uohara A."/>
            <person name="Ohji S."/>
            <person name="Ichikawa N."/>
        </authorList>
    </citation>
    <scope>NUCLEOTIDE SEQUENCE [LARGE SCALE GENOMIC DNA]</scope>
    <source>
        <strain evidence="7 8">NBRC 105379</strain>
    </source>
</reference>
<feature type="signal peptide" evidence="6">
    <location>
        <begin position="1"/>
        <end position="21"/>
    </location>
</feature>
<dbReference type="InterPro" id="IPR006059">
    <property type="entry name" value="SBP"/>
</dbReference>
<evidence type="ECO:0000256" key="6">
    <source>
        <dbReference type="SAM" id="SignalP"/>
    </source>
</evidence>
<dbReference type="RefSeq" id="WP_147210706.1">
    <property type="nucleotide sequence ID" value="NZ_BJYM01000009.1"/>
</dbReference>
<dbReference type="Gene3D" id="3.40.190.10">
    <property type="entry name" value="Periplasmic binding protein-like II"/>
    <property type="match status" value="2"/>
</dbReference>
<evidence type="ECO:0000256" key="5">
    <source>
        <dbReference type="ARBA" id="ARBA00023288"/>
    </source>
</evidence>
<gene>
    <name evidence="7" type="ORF">OSO01_24870</name>
</gene>
<dbReference type="AlphaFoldDB" id="A0A511ZJX3"/>
<dbReference type="PANTHER" id="PTHR43649">
    <property type="entry name" value="ARABINOSE-BINDING PROTEIN-RELATED"/>
    <property type="match status" value="1"/>
</dbReference>
<evidence type="ECO:0000313" key="7">
    <source>
        <dbReference type="EMBL" id="GEN87748.1"/>
    </source>
</evidence>
<evidence type="ECO:0000256" key="4">
    <source>
        <dbReference type="ARBA" id="ARBA00023139"/>
    </source>
</evidence>
<dbReference type="PANTHER" id="PTHR43649:SF33">
    <property type="entry name" value="POLYGALACTURONAN_RHAMNOGALACTURONAN-BINDING PROTEIN YTCQ"/>
    <property type="match status" value="1"/>
</dbReference>
<keyword evidence="4" id="KW-0564">Palmitate</keyword>
<proteinExistence type="predicted"/>
<protein>
    <submittedName>
        <fullName evidence="7">ABC transporter substrate-binding protein</fullName>
    </submittedName>
</protein>
<dbReference type="EMBL" id="BJYM01000009">
    <property type="protein sequence ID" value="GEN87748.1"/>
    <property type="molecule type" value="Genomic_DNA"/>
</dbReference>
<dbReference type="InterPro" id="IPR050490">
    <property type="entry name" value="Bact_solute-bd_prot1"/>
</dbReference>
<evidence type="ECO:0000313" key="8">
    <source>
        <dbReference type="Proteomes" id="UP000321558"/>
    </source>
</evidence>
<dbReference type="Proteomes" id="UP000321558">
    <property type="component" value="Unassembled WGS sequence"/>
</dbReference>
<accession>A0A511ZJX3</accession>
<evidence type="ECO:0000256" key="1">
    <source>
        <dbReference type="ARBA" id="ARBA00022475"/>
    </source>
</evidence>
<feature type="chain" id="PRO_5039662766" evidence="6">
    <location>
        <begin position="22"/>
        <end position="537"/>
    </location>
</feature>